<dbReference type="OrthoDB" id="7173870at2"/>
<dbReference type="Pfam" id="PF05545">
    <property type="entry name" value="FixQ"/>
    <property type="match status" value="1"/>
</dbReference>
<dbReference type="RefSeq" id="WP_058289961.1">
    <property type="nucleotide sequence ID" value="NZ_CYSD01000031.1"/>
</dbReference>
<feature type="transmembrane region" description="Helical" evidence="1">
    <location>
        <begin position="16"/>
        <end position="34"/>
    </location>
</feature>
<keyword evidence="1" id="KW-0812">Transmembrane</keyword>
<sequence>MNPEIHDFVLYVSKTWGAAYLLVVFILAAVWTYWPSRKGIYDAARQSPLGAEEIQR</sequence>
<keyword evidence="1" id="KW-1133">Transmembrane helix</keyword>
<name>A0A0P1GTJ9_9RHOB</name>
<accession>A0A0P1GTJ9</accession>
<evidence type="ECO:0000313" key="3">
    <source>
        <dbReference type="Proteomes" id="UP000052022"/>
    </source>
</evidence>
<gene>
    <name evidence="2" type="ORF">TRM7557_01895</name>
</gene>
<keyword evidence="3" id="KW-1185">Reference proteome</keyword>
<dbReference type="Proteomes" id="UP000052022">
    <property type="component" value="Unassembled WGS sequence"/>
</dbReference>
<dbReference type="EMBL" id="CYSD01000031">
    <property type="protein sequence ID" value="CUH78467.1"/>
    <property type="molecule type" value="Genomic_DNA"/>
</dbReference>
<organism evidence="2 3">
    <name type="scientific">Tritonibacter multivorans</name>
    <dbReference type="NCBI Taxonomy" id="928856"/>
    <lineage>
        <taxon>Bacteria</taxon>
        <taxon>Pseudomonadati</taxon>
        <taxon>Pseudomonadota</taxon>
        <taxon>Alphaproteobacteria</taxon>
        <taxon>Rhodobacterales</taxon>
        <taxon>Paracoccaceae</taxon>
        <taxon>Tritonibacter</taxon>
    </lineage>
</organism>
<evidence type="ECO:0000313" key="2">
    <source>
        <dbReference type="EMBL" id="CUH78467.1"/>
    </source>
</evidence>
<dbReference type="CDD" id="cd01324">
    <property type="entry name" value="cbb3_Oxidase_CcoQ"/>
    <property type="match status" value="1"/>
</dbReference>
<proteinExistence type="predicted"/>
<keyword evidence="1" id="KW-0472">Membrane</keyword>
<evidence type="ECO:0000256" key="1">
    <source>
        <dbReference type="SAM" id="Phobius"/>
    </source>
</evidence>
<protein>
    <submittedName>
        <fullName evidence="2">Cbb3-type cytochrome oxidase, subunit 3</fullName>
    </submittedName>
</protein>
<reference evidence="2 3" key="1">
    <citation type="submission" date="2015-09" db="EMBL/GenBank/DDBJ databases">
        <authorList>
            <consortium name="Swine Surveillance"/>
        </authorList>
    </citation>
    <scope>NUCLEOTIDE SEQUENCE [LARGE SCALE GENOMIC DNA]</scope>
    <source>
        <strain evidence="2 3">CECT 7557</strain>
    </source>
</reference>
<dbReference type="AlphaFoldDB" id="A0A0P1GTJ9"/>
<dbReference type="STRING" id="928856.SAMN04488049_10866"/>
<dbReference type="InterPro" id="IPR008621">
    <property type="entry name" value="Cbb3-typ_cyt_oxidase_comp"/>
</dbReference>